<dbReference type="EMBL" id="HACM01007829">
    <property type="protein sequence ID" value="CRZ08271.1"/>
    <property type="molecule type" value="Transcribed_RNA"/>
</dbReference>
<sequence length="131" mass="14549">FALANKALSILKAIIAAEAEASNNSRWKQLQLARGRSAVRTSRPHVAFDLPASDKQDARVREHSRMSRVTNAIHNHPVEKEGFEVLLSFGITISETVRAAVDDGADLVIIRSNHFRSLSIVPVRSEKLQLR</sequence>
<proteinExistence type="predicted"/>
<protein>
    <submittedName>
        <fullName evidence="1">Uncharacterized protein</fullName>
    </submittedName>
</protein>
<organism evidence="1">
    <name type="scientific">Spongospora subterranea</name>
    <dbReference type="NCBI Taxonomy" id="70186"/>
    <lineage>
        <taxon>Eukaryota</taxon>
        <taxon>Sar</taxon>
        <taxon>Rhizaria</taxon>
        <taxon>Endomyxa</taxon>
        <taxon>Phytomyxea</taxon>
        <taxon>Plasmodiophorida</taxon>
        <taxon>Plasmodiophoridae</taxon>
        <taxon>Spongospora</taxon>
    </lineage>
</organism>
<name>A0A0H5R2U7_9EUKA</name>
<evidence type="ECO:0000313" key="1">
    <source>
        <dbReference type="EMBL" id="CRZ08271.1"/>
    </source>
</evidence>
<reference evidence="1" key="1">
    <citation type="submission" date="2015-04" db="EMBL/GenBank/DDBJ databases">
        <title>The genome sequence of the plant pathogenic Rhizarian Plasmodiophora brassicae reveals insights in its biotrophic life cycle and the origin of chitin synthesis.</title>
        <authorList>
            <person name="Schwelm A."/>
            <person name="Fogelqvist J."/>
            <person name="Knaust A."/>
            <person name="Julke S."/>
            <person name="Lilja T."/>
            <person name="Dhandapani V."/>
            <person name="Bonilla-Rosso G."/>
            <person name="Karlsson M."/>
            <person name="Shevchenko A."/>
            <person name="Choi S.R."/>
            <person name="Kim H.G."/>
            <person name="Park J.Y."/>
            <person name="Lim Y.P."/>
            <person name="Ludwig-Muller J."/>
            <person name="Dixelius C."/>
        </authorList>
    </citation>
    <scope>NUCLEOTIDE SEQUENCE</scope>
    <source>
        <tissue evidence="1">Potato root galls</tissue>
    </source>
</reference>
<dbReference type="AlphaFoldDB" id="A0A0H5R2U7"/>
<feature type="non-terminal residue" evidence="1">
    <location>
        <position position="131"/>
    </location>
</feature>
<accession>A0A0H5R2U7</accession>
<feature type="non-terminal residue" evidence="1">
    <location>
        <position position="1"/>
    </location>
</feature>